<protein>
    <recommendedName>
        <fullName evidence="2">Yeast cell wall synthesis Kre9/Knh1-like N-terminal domain-containing protein</fullName>
    </recommendedName>
</protein>
<name>A0A1C7LSG6_GRIFR</name>
<gene>
    <name evidence="3" type="ORF">A0H81_12084</name>
</gene>
<keyword evidence="1" id="KW-0732">Signal</keyword>
<dbReference type="Proteomes" id="UP000092993">
    <property type="component" value="Unassembled WGS sequence"/>
</dbReference>
<feature type="domain" description="Yeast cell wall synthesis Kre9/Knh1-like N-terminal" evidence="2">
    <location>
        <begin position="5"/>
        <end position="83"/>
    </location>
</feature>
<accession>A0A1C7LSG6</accession>
<dbReference type="PANTHER" id="PTHR35185:SF1">
    <property type="entry name" value="UPF0619 GPI-ANCHORED MEMBRANE PROTEIN C1322.10"/>
    <property type="match status" value="1"/>
</dbReference>
<evidence type="ECO:0000313" key="4">
    <source>
        <dbReference type="Proteomes" id="UP000092993"/>
    </source>
</evidence>
<dbReference type="PANTHER" id="PTHR35185">
    <property type="entry name" value="SERINE/THREONINE-RICH PROTEIN ADG2-RELATED"/>
    <property type="match status" value="1"/>
</dbReference>
<evidence type="ECO:0000256" key="1">
    <source>
        <dbReference type="ARBA" id="ARBA00022729"/>
    </source>
</evidence>
<organism evidence="3 4">
    <name type="scientific">Grifola frondosa</name>
    <name type="common">Maitake</name>
    <name type="synonym">Polyporus frondosus</name>
    <dbReference type="NCBI Taxonomy" id="5627"/>
    <lineage>
        <taxon>Eukaryota</taxon>
        <taxon>Fungi</taxon>
        <taxon>Dikarya</taxon>
        <taxon>Basidiomycota</taxon>
        <taxon>Agaricomycotina</taxon>
        <taxon>Agaricomycetes</taxon>
        <taxon>Polyporales</taxon>
        <taxon>Grifolaceae</taxon>
        <taxon>Grifola</taxon>
    </lineage>
</organism>
<dbReference type="InterPro" id="IPR052479">
    <property type="entry name" value="GPI-anchor_Adhesion_Reg"/>
</dbReference>
<proteinExistence type="predicted"/>
<keyword evidence="4" id="KW-1185">Reference proteome</keyword>
<dbReference type="EMBL" id="LUGG01000023">
    <property type="protein sequence ID" value="OBZ67795.1"/>
    <property type="molecule type" value="Genomic_DNA"/>
</dbReference>
<dbReference type="Pfam" id="PF10342">
    <property type="entry name" value="Kre9_KNH"/>
    <property type="match status" value="1"/>
</dbReference>
<reference evidence="3 4" key="1">
    <citation type="submission" date="2016-03" db="EMBL/GenBank/DDBJ databases">
        <title>Whole genome sequencing of Grifola frondosa 9006-11.</title>
        <authorList>
            <person name="Min B."/>
            <person name="Park H."/>
            <person name="Kim J.-G."/>
            <person name="Cho H."/>
            <person name="Oh Y.-L."/>
            <person name="Kong W.-S."/>
            <person name="Choi I.-G."/>
        </authorList>
    </citation>
    <scope>NUCLEOTIDE SEQUENCE [LARGE SCALE GENOMIC DNA]</scope>
    <source>
        <strain evidence="3 4">9006-11</strain>
    </source>
</reference>
<comment type="caution">
    <text evidence="3">The sequence shown here is derived from an EMBL/GenBank/DDBJ whole genome shotgun (WGS) entry which is preliminary data.</text>
</comment>
<dbReference type="STRING" id="5627.A0A1C7LSG6"/>
<dbReference type="InterPro" id="IPR018466">
    <property type="entry name" value="Kre9/Knh1-like_N"/>
</dbReference>
<dbReference type="AlphaFoldDB" id="A0A1C7LSG6"/>
<sequence length="86" mass="9075">MATSAPIPVTWTKVSTDPGYFDMVLSNQQRNPPTQQVLATHVDGSKGSMAVNPPSGGWVPAPGYQVNFVKDGGILAQSGQFSITKN</sequence>
<evidence type="ECO:0000313" key="3">
    <source>
        <dbReference type="EMBL" id="OBZ67795.1"/>
    </source>
</evidence>
<evidence type="ECO:0000259" key="2">
    <source>
        <dbReference type="Pfam" id="PF10342"/>
    </source>
</evidence>
<dbReference type="OMA" id="PNTIAWT"/>
<dbReference type="OrthoDB" id="5316007at2759"/>